<reference evidence="2 3" key="1">
    <citation type="submission" date="2021-03" db="EMBL/GenBank/DDBJ databases">
        <title>Enterococcal diversity collection.</title>
        <authorList>
            <person name="Gilmore M.S."/>
            <person name="Schwartzman J."/>
            <person name="Van Tyne D."/>
            <person name="Martin M."/>
            <person name="Earl A.M."/>
            <person name="Manson A.L."/>
            <person name="Straub T."/>
            <person name="Salamzade R."/>
            <person name="Saavedra J."/>
            <person name="Lebreton F."/>
            <person name="Prichula J."/>
            <person name="Schaufler K."/>
            <person name="Gaca A."/>
            <person name="Sgardioli B."/>
            <person name="Wagenaar J."/>
            <person name="Strong T."/>
        </authorList>
    </citation>
    <scope>NUCLEOTIDE SEQUENCE [LARGE SCALE GENOMIC DNA]</scope>
    <source>
        <strain evidence="2 3">669A</strain>
    </source>
</reference>
<evidence type="ECO:0000313" key="2">
    <source>
        <dbReference type="EMBL" id="MBO1306866.1"/>
    </source>
</evidence>
<dbReference type="Proteomes" id="UP000664601">
    <property type="component" value="Unassembled WGS sequence"/>
</dbReference>
<sequence>MKIVLALVAVAIVVGGGYGIYSMQRTKKYRQAVKDTVINEVDLSQVADGSYTGSHDVDMINATVQVDVKDHKITNIELVEHMNDQGEAAEKIVPEMVSQQKIKVDAVSGATNSSKVIQKAVQNALEEN</sequence>
<proteinExistence type="predicted"/>
<keyword evidence="3" id="KW-1185">Reference proteome</keyword>
<dbReference type="SMART" id="SM00900">
    <property type="entry name" value="FMN_bind"/>
    <property type="match status" value="1"/>
</dbReference>
<dbReference type="Gene3D" id="3.90.1010.20">
    <property type="match status" value="1"/>
</dbReference>
<name>A0ABS3LB71_9ENTE</name>
<organism evidence="2 3">
    <name type="scientific">Candidatus Enterococcus moelleringii</name>
    <dbReference type="NCBI Taxonomy" id="2815325"/>
    <lineage>
        <taxon>Bacteria</taxon>
        <taxon>Bacillati</taxon>
        <taxon>Bacillota</taxon>
        <taxon>Bacilli</taxon>
        <taxon>Lactobacillales</taxon>
        <taxon>Enterococcaceae</taxon>
        <taxon>Enterococcus</taxon>
    </lineage>
</organism>
<accession>A0ABS3LB71</accession>
<dbReference type="EMBL" id="JAFREM010000018">
    <property type="protein sequence ID" value="MBO1306866.1"/>
    <property type="molecule type" value="Genomic_DNA"/>
</dbReference>
<dbReference type="RefSeq" id="WP_207673787.1">
    <property type="nucleotide sequence ID" value="NZ_JAFREM010000018.1"/>
</dbReference>
<feature type="domain" description="FMN-binding" evidence="1">
    <location>
        <begin position="54"/>
        <end position="128"/>
    </location>
</feature>
<dbReference type="Pfam" id="PF04205">
    <property type="entry name" value="FMN_bind"/>
    <property type="match status" value="1"/>
</dbReference>
<evidence type="ECO:0000313" key="3">
    <source>
        <dbReference type="Proteomes" id="UP000664601"/>
    </source>
</evidence>
<gene>
    <name evidence="2" type="ORF">JZO70_11880</name>
</gene>
<dbReference type="InterPro" id="IPR007329">
    <property type="entry name" value="FMN-bd"/>
</dbReference>
<evidence type="ECO:0000259" key="1">
    <source>
        <dbReference type="SMART" id="SM00900"/>
    </source>
</evidence>
<comment type="caution">
    <text evidence="2">The sequence shown here is derived from an EMBL/GenBank/DDBJ whole genome shotgun (WGS) entry which is preliminary data.</text>
</comment>
<protein>
    <submittedName>
        <fullName evidence="2">FMN-binding protein</fullName>
    </submittedName>
</protein>